<reference evidence="5" key="1">
    <citation type="submission" date="2020-07" db="EMBL/GenBank/DDBJ databases">
        <title>Genome sequence and genetic diversity analysis of an under-domesticated orphan crop, white fonio (Digitaria exilis).</title>
        <authorList>
            <person name="Bennetzen J.L."/>
            <person name="Chen S."/>
            <person name="Ma X."/>
            <person name="Wang X."/>
            <person name="Yssel A.E.J."/>
            <person name="Chaluvadi S.R."/>
            <person name="Johnson M."/>
            <person name="Gangashetty P."/>
            <person name="Hamidou F."/>
            <person name="Sanogo M.D."/>
            <person name="Zwaenepoel A."/>
            <person name="Wallace J."/>
            <person name="Van De Peer Y."/>
            <person name="Van Deynze A."/>
        </authorList>
    </citation>
    <scope>NUCLEOTIDE SEQUENCE</scope>
    <source>
        <tissue evidence="5">Leaves</tissue>
    </source>
</reference>
<evidence type="ECO:0000313" key="6">
    <source>
        <dbReference type="Proteomes" id="UP000636709"/>
    </source>
</evidence>
<dbReference type="Gene3D" id="3.90.1150.10">
    <property type="entry name" value="Aspartate Aminotransferase, domain 1"/>
    <property type="match status" value="2"/>
</dbReference>
<dbReference type="CDD" id="cd00614">
    <property type="entry name" value="CGS_like"/>
    <property type="match status" value="2"/>
</dbReference>
<sequence>MAPSTTVGKLSVPRQQRRLLQPMHSPKHKRVTATPPAGLLQELFGGDAPQPLKPRRASDETLAVHAGEKLGKDADEASTDSIATPIVSGTTHWFKSSEDLIAFKEGRRHSHEYGRYSNPTVKVLEDKISALERAEATLVTSSGMNAIVATLLALVPSGGHVVTTTDCYSEARAFIGDRLSQMGIRSTFIDLDDIESLEAILEKDGVTLFYADSPTNPLLKCVDIRLVAELCHRKGTLVCIDSTLASPINQKPLVLGADIVLHSATKYMAGHHDVIAGCVSGSEVLISKIRAWHHDLGGAISPNAAYMIIRGLKTMALRVEAHNRTSLEMARLLECHPKIERVHYPGLESNPWHQVAKRQMTGYGGVVSFEVKSDLRGTMMFVDALEIPLIATSLGGCESLVQQPAVMSFWGKCDEEKAQNGIKDNLVSLRAHGSLHRWQDLTADAASPPPPTYPLPMAHKRVTAMPPAGLLQELFGGDAPQPLKPRRASDETLVVHAGEKLGKGTDEATTDSIATPIVSGTTHWFKSSEDLIVFKEGRRHSHEYGRYSNPTVKVLEDKISALERAEATLVTSSGMNAIVATLLALVPSGGHVVTTTDCYSEARAFIGERLSKMGIRSTFIDLDDIESLEAVLEKDEVTLFYADSPTNPLLKCVDIRLVAELCHRKGTLVCIDSTLASPINQKPLTLGADIVLHSANKYMAGHHDVIAGCVSGSEVLISKIRAWHHDLGGAISPNAAYMIIRGLKTMALRVEAHNRTSLEMARLLECHPKIEQVHYPGLESNLWHQVAKSQMTGYGGVVSFEVKSDLHGTMRFMDALEIPLIATSLGGCESLVQQLAVMSFWAKTDKEKAQNGIKDNLVRFSFGIEKFEDLRDDILQALGKI</sequence>
<accession>A0A835EU33</accession>
<evidence type="ECO:0000256" key="3">
    <source>
        <dbReference type="ARBA" id="ARBA00022898"/>
    </source>
</evidence>
<dbReference type="PANTHER" id="PTHR43379">
    <property type="entry name" value="CYSTATHIONINE GAMMA-SYNTHASE"/>
    <property type="match status" value="1"/>
</dbReference>
<dbReference type="InterPro" id="IPR015421">
    <property type="entry name" value="PyrdxlP-dep_Trfase_major"/>
</dbReference>
<dbReference type="GO" id="GO:0019346">
    <property type="term" value="P:transsulfuration"/>
    <property type="evidence" value="ECO:0007669"/>
    <property type="project" value="InterPro"/>
</dbReference>
<dbReference type="GO" id="GO:0003962">
    <property type="term" value="F:cystathionine gamma-synthase activity"/>
    <property type="evidence" value="ECO:0007669"/>
    <property type="project" value="InterPro"/>
</dbReference>
<dbReference type="Gene3D" id="3.40.640.10">
    <property type="entry name" value="Type I PLP-dependent aspartate aminotransferase-like (Major domain)"/>
    <property type="match status" value="2"/>
</dbReference>
<protein>
    <recommendedName>
        <fullName evidence="7">Cystathionine gamma-synthase</fullName>
    </recommendedName>
</protein>
<comment type="cofactor">
    <cofactor evidence="1">
        <name>pyridoxal 5'-phosphate</name>
        <dbReference type="ChEBI" id="CHEBI:597326"/>
    </cofactor>
</comment>
<proteinExistence type="inferred from homology"/>
<name>A0A835EU33_9POAL</name>
<dbReference type="EMBL" id="JACEFO010001695">
    <property type="protein sequence ID" value="KAF8720456.1"/>
    <property type="molecule type" value="Genomic_DNA"/>
</dbReference>
<dbReference type="SUPFAM" id="SSF53383">
    <property type="entry name" value="PLP-dependent transferases"/>
    <property type="match status" value="2"/>
</dbReference>
<dbReference type="InterPro" id="IPR044639">
    <property type="entry name" value="CGS1/2"/>
</dbReference>
<dbReference type="GO" id="GO:0009086">
    <property type="term" value="P:methionine biosynthetic process"/>
    <property type="evidence" value="ECO:0007669"/>
    <property type="project" value="InterPro"/>
</dbReference>
<dbReference type="GO" id="GO:0009507">
    <property type="term" value="C:chloroplast"/>
    <property type="evidence" value="ECO:0007669"/>
    <property type="project" value="TreeGrafter"/>
</dbReference>
<dbReference type="FunFam" id="3.40.640.10:FF:000046">
    <property type="entry name" value="Cystathionine gamma-lyase"/>
    <property type="match status" value="2"/>
</dbReference>
<evidence type="ECO:0000256" key="1">
    <source>
        <dbReference type="ARBA" id="ARBA00001933"/>
    </source>
</evidence>
<evidence type="ECO:0008006" key="7">
    <source>
        <dbReference type="Google" id="ProtNLM"/>
    </source>
</evidence>
<gene>
    <name evidence="5" type="ORF">HU200_023699</name>
</gene>
<evidence type="ECO:0000256" key="4">
    <source>
        <dbReference type="SAM" id="MobiDB-lite"/>
    </source>
</evidence>
<dbReference type="InterPro" id="IPR054542">
    <property type="entry name" value="Cys_met_metab_PP"/>
</dbReference>
<organism evidence="5 6">
    <name type="scientific">Digitaria exilis</name>
    <dbReference type="NCBI Taxonomy" id="1010633"/>
    <lineage>
        <taxon>Eukaryota</taxon>
        <taxon>Viridiplantae</taxon>
        <taxon>Streptophyta</taxon>
        <taxon>Embryophyta</taxon>
        <taxon>Tracheophyta</taxon>
        <taxon>Spermatophyta</taxon>
        <taxon>Magnoliopsida</taxon>
        <taxon>Liliopsida</taxon>
        <taxon>Poales</taxon>
        <taxon>Poaceae</taxon>
        <taxon>PACMAD clade</taxon>
        <taxon>Panicoideae</taxon>
        <taxon>Panicodae</taxon>
        <taxon>Paniceae</taxon>
        <taxon>Anthephorinae</taxon>
        <taxon>Digitaria</taxon>
    </lineage>
</organism>
<dbReference type="Pfam" id="PF01053">
    <property type="entry name" value="Cys_Met_Meta_PP"/>
    <property type="match status" value="2"/>
</dbReference>
<dbReference type="PROSITE" id="PS00868">
    <property type="entry name" value="CYS_MET_METAB_PP"/>
    <property type="match status" value="1"/>
</dbReference>
<dbReference type="Proteomes" id="UP000636709">
    <property type="component" value="Unassembled WGS sequence"/>
</dbReference>
<comment type="similarity">
    <text evidence="2">Belongs to the trans-sulfuration enzymes family.</text>
</comment>
<feature type="region of interest" description="Disordered" evidence="4">
    <location>
        <begin position="1"/>
        <end position="32"/>
    </location>
</feature>
<dbReference type="InterPro" id="IPR000277">
    <property type="entry name" value="Cys/Met-Metab_PyrdxlP-dep_enz"/>
</dbReference>
<dbReference type="InterPro" id="IPR015424">
    <property type="entry name" value="PyrdxlP-dep_Trfase"/>
</dbReference>
<keyword evidence="3" id="KW-0663">Pyridoxal phosphate</keyword>
<keyword evidence="6" id="KW-1185">Reference proteome</keyword>
<dbReference type="GO" id="GO:0030170">
    <property type="term" value="F:pyridoxal phosphate binding"/>
    <property type="evidence" value="ECO:0007669"/>
    <property type="project" value="InterPro"/>
</dbReference>
<dbReference type="PANTHER" id="PTHR43379:SF3">
    <property type="entry name" value="CYS_MET METABOLISM PLP-DEPENDENT ENZYME FAMILY PROTEIN"/>
    <property type="match status" value="1"/>
</dbReference>
<comment type="caution">
    <text evidence="5">The sequence shown here is derived from an EMBL/GenBank/DDBJ whole genome shotgun (WGS) entry which is preliminary data.</text>
</comment>
<evidence type="ECO:0000313" key="5">
    <source>
        <dbReference type="EMBL" id="KAF8720456.1"/>
    </source>
</evidence>
<dbReference type="AlphaFoldDB" id="A0A835EU33"/>
<evidence type="ECO:0000256" key="2">
    <source>
        <dbReference type="ARBA" id="ARBA00009077"/>
    </source>
</evidence>
<dbReference type="OrthoDB" id="588613at2759"/>
<dbReference type="InterPro" id="IPR015422">
    <property type="entry name" value="PyrdxlP-dep_Trfase_small"/>
</dbReference>